<dbReference type="Proteomes" id="UP001153332">
    <property type="component" value="Unassembled WGS sequence"/>
</dbReference>
<name>A0ACC2JLW2_9PEZI</name>
<gene>
    <name evidence="1" type="ORF">O1611_g5155</name>
</gene>
<proteinExistence type="predicted"/>
<evidence type="ECO:0000313" key="1">
    <source>
        <dbReference type="EMBL" id="KAJ8128479.1"/>
    </source>
</evidence>
<sequence>MGIDVPTELRRDMALAGEWTVTHTRVIDDTPKADKDDGDSKPASVDSTATGVRKRPKQEDDDEKDEEEEHVQGLFKKPRRWGRDSKHAVEDNAALDALLSTPLTKPPKKEKGKEVKKVDIKEDLLPSIKKEELETDGVSSTIAEPTTKDQSIKTSIKEEDDNKPTEPIVVFKKRKPKNIRQK</sequence>
<keyword evidence="2" id="KW-1185">Reference proteome</keyword>
<reference evidence="1" key="1">
    <citation type="submission" date="2022-12" db="EMBL/GenBank/DDBJ databases">
        <title>Genome Sequence of Lasiodiplodia mahajangana.</title>
        <authorList>
            <person name="Buettner E."/>
        </authorList>
    </citation>
    <scope>NUCLEOTIDE SEQUENCE</scope>
    <source>
        <strain evidence="1">VT137</strain>
    </source>
</reference>
<organism evidence="1 2">
    <name type="scientific">Lasiodiplodia mahajangana</name>
    <dbReference type="NCBI Taxonomy" id="1108764"/>
    <lineage>
        <taxon>Eukaryota</taxon>
        <taxon>Fungi</taxon>
        <taxon>Dikarya</taxon>
        <taxon>Ascomycota</taxon>
        <taxon>Pezizomycotina</taxon>
        <taxon>Dothideomycetes</taxon>
        <taxon>Dothideomycetes incertae sedis</taxon>
        <taxon>Botryosphaeriales</taxon>
        <taxon>Botryosphaeriaceae</taxon>
        <taxon>Lasiodiplodia</taxon>
    </lineage>
</organism>
<protein>
    <submittedName>
        <fullName evidence="1">Uncharacterized protein</fullName>
    </submittedName>
</protein>
<dbReference type="EMBL" id="JAPUUL010001053">
    <property type="protein sequence ID" value="KAJ8128479.1"/>
    <property type="molecule type" value="Genomic_DNA"/>
</dbReference>
<accession>A0ACC2JLW2</accession>
<evidence type="ECO:0000313" key="2">
    <source>
        <dbReference type="Proteomes" id="UP001153332"/>
    </source>
</evidence>
<comment type="caution">
    <text evidence="1">The sequence shown here is derived from an EMBL/GenBank/DDBJ whole genome shotgun (WGS) entry which is preliminary data.</text>
</comment>